<evidence type="ECO:0000256" key="5">
    <source>
        <dbReference type="SAM" id="MobiDB-lite"/>
    </source>
</evidence>
<dbReference type="GO" id="GO:0005739">
    <property type="term" value="C:mitochondrion"/>
    <property type="evidence" value="ECO:0007669"/>
    <property type="project" value="TreeGrafter"/>
</dbReference>
<evidence type="ECO:0000313" key="8">
    <source>
        <dbReference type="EMBL" id="EXJ66660.1"/>
    </source>
</evidence>
<dbReference type="HOGENOM" id="CLU_003827_5_2_1"/>
<reference evidence="8 9" key="1">
    <citation type="submission" date="2013-03" db="EMBL/GenBank/DDBJ databases">
        <title>The Genome Sequence of Cladophialophora psammophila CBS 110553.</title>
        <authorList>
            <consortium name="The Broad Institute Genomics Platform"/>
            <person name="Cuomo C."/>
            <person name="de Hoog S."/>
            <person name="Gorbushina A."/>
            <person name="Walker B."/>
            <person name="Young S.K."/>
            <person name="Zeng Q."/>
            <person name="Gargeya S."/>
            <person name="Fitzgerald M."/>
            <person name="Haas B."/>
            <person name="Abouelleil A."/>
            <person name="Allen A.W."/>
            <person name="Alvarado L."/>
            <person name="Arachchi H.M."/>
            <person name="Berlin A.M."/>
            <person name="Chapman S.B."/>
            <person name="Gainer-Dewar J."/>
            <person name="Goldberg J."/>
            <person name="Griggs A."/>
            <person name="Gujja S."/>
            <person name="Hansen M."/>
            <person name="Howarth C."/>
            <person name="Imamovic A."/>
            <person name="Ireland A."/>
            <person name="Larimer J."/>
            <person name="McCowan C."/>
            <person name="Murphy C."/>
            <person name="Pearson M."/>
            <person name="Poon T.W."/>
            <person name="Priest M."/>
            <person name="Roberts A."/>
            <person name="Saif S."/>
            <person name="Shea T."/>
            <person name="Sisk P."/>
            <person name="Sykes S."/>
            <person name="Wortman J."/>
            <person name="Nusbaum C."/>
            <person name="Birren B."/>
        </authorList>
    </citation>
    <scope>NUCLEOTIDE SEQUENCE [LARGE SCALE GENOMIC DNA]</scope>
    <source>
        <strain evidence="8 9">CBS 110553</strain>
    </source>
</reference>
<accession>W9WNT3</accession>
<dbReference type="Pfam" id="PF00174">
    <property type="entry name" value="Oxidored_molyb"/>
    <property type="match status" value="1"/>
</dbReference>
<dbReference type="EMBL" id="AMGX01000019">
    <property type="protein sequence ID" value="EXJ66660.1"/>
    <property type="molecule type" value="Genomic_DNA"/>
</dbReference>
<dbReference type="InterPro" id="IPR008335">
    <property type="entry name" value="Mopterin_OxRdtase_euk"/>
</dbReference>
<evidence type="ECO:0000256" key="4">
    <source>
        <dbReference type="ARBA" id="ARBA00023002"/>
    </source>
</evidence>
<keyword evidence="9" id="KW-1185">Reference proteome</keyword>
<dbReference type="InterPro" id="IPR005066">
    <property type="entry name" value="MoCF_OxRdtse_dimer"/>
</dbReference>
<dbReference type="Pfam" id="PF03404">
    <property type="entry name" value="Mo-co_dimer"/>
    <property type="match status" value="1"/>
</dbReference>
<dbReference type="InterPro" id="IPR036374">
    <property type="entry name" value="OxRdtase_Mopterin-bd_sf"/>
</dbReference>
<dbReference type="Gene3D" id="2.60.40.650">
    <property type="match status" value="1"/>
</dbReference>
<dbReference type="AlphaFoldDB" id="W9WNT3"/>
<keyword evidence="4" id="KW-0560">Oxidoreductase</keyword>
<feature type="domain" description="Moybdenum cofactor oxidoreductase dimerisation" evidence="7">
    <location>
        <begin position="296"/>
        <end position="433"/>
    </location>
</feature>
<dbReference type="Proteomes" id="UP000019471">
    <property type="component" value="Unassembled WGS sequence"/>
</dbReference>
<dbReference type="PANTHER" id="PTHR19372:SF7">
    <property type="entry name" value="SULFITE OXIDASE, MITOCHONDRIAL"/>
    <property type="match status" value="1"/>
</dbReference>
<dbReference type="GO" id="GO:0020037">
    <property type="term" value="F:heme binding"/>
    <property type="evidence" value="ECO:0007669"/>
    <property type="project" value="TreeGrafter"/>
</dbReference>
<comment type="caution">
    <text evidence="8">The sequence shown here is derived from an EMBL/GenBank/DDBJ whole genome shotgun (WGS) entry which is preliminary data.</text>
</comment>
<dbReference type="InterPro" id="IPR000572">
    <property type="entry name" value="OxRdtase_Mopterin-bd_dom"/>
</dbReference>
<keyword evidence="3" id="KW-0479">Metal-binding</keyword>
<dbReference type="PANTHER" id="PTHR19372">
    <property type="entry name" value="SULFITE REDUCTASE"/>
    <property type="match status" value="1"/>
</dbReference>
<name>W9WNT3_9EURO</name>
<sequence>MNPDEDGSVGKPVNRETDPGKLVQSFLTPSQSNPKSEDKPQLVAYDRNHGPIQHLDASTHRLTIKSDSSLSSAPNSKYILPQPLSTVLTLSDLSTKFDRVSITCALQCAGNRRHEMQERLGEVSGLDWGDGAAMNAEWTGVRVRDVLVHAGLRPLTPRQTDGDNEDMEHDEEFESQYEGLHVQFACTTQPTQDDDYYGSSVPLFLALDPERECLLATHMNGEALPARHGFPVRAIIPGVIGARSVKWLDSIVVAGEESTNHYQRRDYKILPTEADNSTEKANEGGRDELWDHVPAMIDNPINSVVAVPGRDRDVVSRDGNGCVHVKGYAIPKGKDGPVVKVEISLDKGHTWYEASISDGGDEYYNTRHPGNSNDTGKDKAGRAKFAWALWDVHIPCEPGDDVSIWSKATDRGGNTMSVEQAEGSWNLRGVGFNAVEGRRGIKIV</sequence>
<dbReference type="GeneID" id="19195024"/>
<dbReference type="PRINTS" id="PR00407">
    <property type="entry name" value="EUMOPTERIN"/>
</dbReference>
<evidence type="ECO:0000259" key="6">
    <source>
        <dbReference type="Pfam" id="PF00174"/>
    </source>
</evidence>
<dbReference type="Gene3D" id="3.90.420.10">
    <property type="entry name" value="Oxidoreductase, molybdopterin-binding domain"/>
    <property type="match status" value="1"/>
</dbReference>
<dbReference type="GO" id="GO:0030151">
    <property type="term" value="F:molybdenum ion binding"/>
    <property type="evidence" value="ECO:0007669"/>
    <property type="project" value="InterPro"/>
</dbReference>
<feature type="region of interest" description="Disordered" evidence="5">
    <location>
        <begin position="1"/>
        <end position="41"/>
    </location>
</feature>
<evidence type="ECO:0000256" key="1">
    <source>
        <dbReference type="ARBA" id="ARBA00001924"/>
    </source>
</evidence>
<feature type="compositionally biased region" description="Polar residues" evidence="5">
    <location>
        <begin position="25"/>
        <end position="34"/>
    </location>
</feature>
<evidence type="ECO:0000259" key="7">
    <source>
        <dbReference type="Pfam" id="PF03404"/>
    </source>
</evidence>
<dbReference type="STRING" id="1182543.W9WNT3"/>
<dbReference type="GO" id="GO:0008482">
    <property type="term" value="F:sulfite oxidase activity"/>
    <property type="evidence" value="ECO:0007669"/>
    <property type="project" value="TreeGrafter"/>
</dbReference>
<evidence type="ECO:0000313" key="9">
    <source>
        <dbReference type="Proteomes" id="UP000019471"/>
    </source>
</evidence>
<dbReference type="InterPro" id="IPR014756">
    <property type="entry name" value="Ig_E-set"/>
</dbReference>
<dbReference type="OrthoDB" id="432685at2759"/>
<feature type="domain" description="Oxidoreductase molybdopterin-binding" evidence="6">
    <location>
        <begin position="50"/>
        <end position="262"/>
    </location>
</feature>
<protein>
    <recommendedName>
        <fullName evidence="10">Sulfite oxidase</fullName>
    </recommendedName>
</protein>
<proteinExistence type="predicted"/>
<evidence type="ECO:0000256" key="3">
    <source>
        <dbReference type="ARBA" id="ARBA00022723"/>
    </source>
</evidence>
<dbReference type="SUPFAM" id="SSF56524">
    <property type="entry name" value="Oxidoreductase molybdopterin-binding domain"/>
    <property type="match status" value="1"/>
</dbReference>
<evidence type="ECO:0008006" key="10">
    <source>
        <dbReference type="Google" id="ProtNLM"/>
    </source>
</evidence>
<dbReference type="SUPFAM" id="SSF81296">
    <property type="entry name" value="E set domains"/>
    <property type="match status" value="1"/>
</dbReference>
<comment type="cofactor">
    <cofactor evidence="1">
        <name>Mo-molybdopterin</name>
        <dbReference type="ChEBI" id="CHEBI:71302"/>
    </cofactor>
</comment>
<organism evidence="8 9">
    <name type="scientific">Cladophialophora psammophila CBS 110553</name>
    <dbReference type="NCBI Taxonomy" id="1182543"/>
    <lineage>
        <taxon>Eukaryota</taxon>
        <taxon>Fungi</taxon>
        <taxon>Dikarya</taxon>
        <taxon>Ascomycota</taxon>
        <taxon>Pezizomycotina</taxon>
        <taxon>Eurotiomycetes</taxon>
        <taxon>Chaetothyriomycetidae</taxon>
        <taxon>Chaetothyriales</taxon>
        <taxon>Herpotrichiellaceae</taxon>
        <taxon>Cladophialophora</taxon>
    </lineage>
</organism>
<dbReference type="GO" id="GO:0006790">
    <property type="term" value="P:sulfur compound metabolic process"/>
    <property type="evidence" value="ECO:0007669"/>
    <property type="project" value="TreeGrafter"/>
</dbReference>
<keyword evidence="2" id="KW-0500">Molybdenum</keyword>
<evidence type="ECO:0000256" key="2">
    <source>
        <dbReference type="ARBA" id="ARBA00022505"/>
    </source>
</evidence>
<dbReference type="eggNOG" id="KOG0535">
    <property type="taxonomic scope" value="Eukaryota"/>
</dbReference>
<dbReference type="GO" id="GO:0043546">
    <property type="term" value="F:molybdopterin cofactor binding"/>
    <property type="evidence" value="ECO:0007669"/>
    <property type="project" value="TreeGrafter"/>
</dbReference>
<dbReference type="RefSeq" id="XP_007749097.1">
    <property type="nucleotide sequence ID" value="XM_007750907.1"/>
</dbReference>
<gene>
    <name evidence="8" type="ORF">A1O5_10331</name>
</gene>